<dbReference type="CDD" id="cd03244">
    <property type="entry name" value="ABCC_MRP_domain2"/>
    <property type="match status" value="1"/>
</dbReference>
<dbReference type="GO" id="GO:0016020">
    <property type="term" value="C:membrane"/>
    <property type="evidence" value="ECO:0007669"/>
    <property type="project" value="UniProtKB-SubCell"/>
</dbReference>
<dbReference type="InterPro" id="IPR003593">
    <property type="entry name" value="AAA+_ATPase"/>
</dbReference>
<protein>
    <submittedName>
        <fullName evidence="9">p-loop containing nucleoside triphosphate hydrolase protein</fullName>
    </submittedName>
</protein>
<name>A0A1Y1WGI5_9FUNG</name>
<evidence type="ECO:0000313" key="9">
    <source>
        <dbReference type="EMBL" id="ORX72346.1"/>
    </source>
</evidence>
<dbReference type="Proteomes" id="UP000193922">
    <property type="component" value="Unassembled WGS sequence"/>
</dbReference>
<reference evidence="9 10" key="1">
    <citation type="submission" date="2016-07" db="EMBL/GenBank/DDBJ databases">
        <title>Pervasive Adenine N6-methylation of Active Genes in Fungi.</title>
        <authorList>
            <consortium name="DOE Joint Genome Institute"/>
            <person name="Mondo S.J."/>
            <person name="Dannebaum R.O."/>
            <person name="Kuo R.C."/>
            <person name="Labutti K."/>
            <person name="Haridas S."/>
            <person name="Kuo A."/>
            <person name="Salamov A."/>
            <person name="Ahrendt S.R."/>
            <person name="Lipzen A."/>
            <person name="Sullivan W."/>
            <person name="Andreopoulos W.B."/>
            <person name="Clum A."/>
            <person name="Lindquist E."/>
            <person name="Daum C."/>
            <person name="Ramamoorthy G.K."/>
            <person name="Gryganskyi A."/>
            <person name="Culley D."/>
            <person name="Magnuson J.K."/>
            <person name="James T.Y."/>
            <person name="O'Malley M.A."/>
            <person name="Stajich J.E."/>
            <person name="Spatafora J.W."/>
            <person name="Visel A."/>
            <person name="Grigoriev I.V."/>
        </authorList>
    </citation>
    <scope>NUCLEOTIDE SEQUENCE [LARGE SCALE GENOMIC DNA]</scope>
    <source>
        <strain evidence="9 10">ATCC 12442</strain>
    </source>
</reference>
<evidence type="ECO:0000256" key="1">
    <source>
        <dbReference type="ARBA" id="ARBA00004141"/>
    </source>
</evidence>
<dbReference type="EMBL" id="MCFD01000003">
    <property type="protein sequence ID" value="ORX72346.1"/>
    <property type="molecule type" value="Genomic_DNA"/>
</dbReference>
<feature type="domain" description="ABC transporter" evidence="8">
    <location>
        <begin position="37"/>
        <end position="270"/>
    </location>
</feature>
<gene>
    <name evidence="9" type="ORF">DL89DRAFT_221276</name>
</gene>
<keyword evidence="7" id="KW-0472">Membrane</keyword>
<keyword evidence="9" id="KW-0378">Hydrolase</keyword>
<dbReference type="Gene3D" id="3.40.50.300">
    <property type="entry name" value="P-loop containing nucleotide triphosphate hydrolases"/>
    <property type="match status" value="1"/>
</dbReference>
<accession>A0A1Y1WGI5</accession>
<dbReference type="GO" id="GO:0042626">
    <property type="term" value="F:ATPase-coupled transmembrane transporter activity"/>
    <property type="evidence" value="ECO:0007669"/>
    <property type="project" value="TreeGrafter"/>
</dbReference>
<dbReference type="PROSITE" id="PS50893">
    <property type="entry name" value="ABC_TRANSPORTER_2"/>
    <property type="match status" value="1"/>
</dbReference>
<evidence type="ECO:0000256" key="2">
    <source>
        <dbReference type="ARBA" id="ARBA00022448"/>
    </source>
</evidence>
<dbReference type="OrthoDB" id="6500128at2759"/>
<keyword evidence="10" id="KW-1185">Reference proteome</keyword>
<dbReference type="GO" id="GO:0005524">
    <property type="term" value="F:ATP binding"/>
    <property type="evidence" value="ECO:0007669"/>
    <property type="project" value="UniProtKB-KW"/>
</dbReference>
<dbReference type="FunFam" id="3.40.50.300:FF:000838">
    <property type="entry name" value="ABC multidrug transporter (Eurofung)"/>
    <property type="match status" value="1"/>
</dbReference>
<evidence type="ECO:0000313" key="10">
    <source>
        <dbReference type="Proteomes" id="UP000193922"/>
    </source>
</evidence>
<dbReference type="Pfam" id="PF00005">
    <property type="entry name" value="ABC_tran"/>
    <property type="match status" value="1"/>
</dbReference>
<evidence type="ECO:0000259" key="8">
    <source>
        <dbReference type="PROSITE" id="PS50893"/>
    </source>
</evidence>
<dbReference type="InterPro" id="IPR003439">
    <property type="entry name" value="ABC_transporter-like_ATP-bd"/>
</dbReference>
<comment type="caution">
    <text evidence="9">The sequence shown here is derived from an EMBL/GenBank/DDBJ whole genome shotgun (WGS) entry which is preliminary data.</text>
</comment>
<dbReference type="GO" id="GO:0016887">
    <property type="term" value="F:ATP hydrolysis activity"/>
    <property type="evidence" value="ECO:0007669"/>
    <property type="project" value="InterPro"/>
</dbReference>
<dbReference type="STRING" id="61395.A0A1Y1WGI5"/>
<keyword evidence="2" id="KW-0813">Transport</keyword>
<evidence type="ECO:0000256" key="4">
    <source>
        <dbReference type="ARBA" id="ARBA00022741"/>
    </source>
</evidence>
<evidence type="ECO:0000256" key="3">
    <source>
        <dbReference type="ARBA" id="ARBA00022692"/>
    </source>
</evidence>
<dbReference type="RefSeq" id="XP_040745770.1">
    <property type="nucleotide sequence ID" value="XM_040884512.1"/>
</dbReference>
<evidence type="ECO:0000256" key="5">
    <source>
        <dbReference type="ARBA" id="ARBA00022840"/>
    </source>
</evidence>
<comment type="subcellular location">
    <subcellularLocation>
        <location evidence="1">Membrane</location>
        <topology evidence="1">Multi-pass membrane protein</topology>
    </subcellularLocation>
</comment>
<dbReference type="AlphaFoldDB" id="A0A1Y1WGI5"/>
<sequence>MLEKVSKLRAFANTDPEKAWGKDGLQAPPSWPSHGEIEFRNYSMRYTPDHDLALKDISFTIKSGERIGIVGRTGAGKSSLTRALFRLVEGEGGSILIDGIDIATLRADSLRPNITIIPQDATLFDDSVRANLDPLKQFSIEDMWAALIKANMDGDSSALDDWGLSYWVGGEALTSGQRQLFSLARALMRKRKILVLDEATADVDLKTDRIIHDVIHKEFAGCTVLTIAHRLETVMNSDRIIVMDHGSVAEFDTPANLLAMGGLFAELVKSNNFGDVYN</sequence>
<dbReference type="PANTHER" id="PTHR24223">
    <property type="entry name" value="ATP-BINDING CASSETTE SUB-FAMILY C"/>
    <property type="match status" value="1"/>
</dbReference>
<dbReference type="InterPro" id="IPR050173">
    <property type="entry name" value="ABC_transporter_C-like"/>
</dbReference>
<keyword evidence="4" id="KW-0547">Nucleotide-binding</keyword>
<proteinExistence type="predicted"/>
<dbReference type="InterPro" id="IPR027417">
    <property type="entry name" value="P-loop_NTPase"/>
</dbReference>
<dbReference type="SMART" id="SM00382">
    <property type="entry name" value="AAA"/>
    <property type="match status" value="1"/>
</dbReference>
<evidence type="ECO:0000256" key="7">
    <source>
        <dbReference type="ARBA" id="ARBA00023136"/>
    </source>
</evidence>
<dbReference type="SUPFAM" id="SSF52540">
    <property type="entry name" value="P-loop containing nucleoside triphosphate hydrolases"/>
    <property type="match status" value="1"/>
</dbReference>
<keyword evidence="6" id="KW-1133">Transmembrane helix</keyword>
<evidence type="ECO:0000256" key="6">
    <source>
        <dbReference type="ARBA" id="ARBA00022989"/>
    </source>
</evidence>
<organism evidence="9 10">
    <name type="scientific">Linderina pennispora</name>
    <dbReference type="NCBI Taxonomy" id="61395"/>
    <lineage>
        <taxon>Eukaryota</taxon>
        <taxon>Fungi</taxon>
        <taxon>Fungi incertae sedis</taxon>
        <taxon>Zoopagomycota</taxon>
        <taxon>Kickxellomycotina</taxon>
        <taxon>Kickxellomycetes</taxon>
        <taxon>Kickxellales</taxon>
        <taxon>Kickxellaceae</taxon>
        <taxon>Linderina</taxon>
    </lineage>
</organism>
<keyword evidence="3" id="KW-0812">Transmembrane</keyword>
<dbReference type="GeneID" id="63801160"/>
<keyword evidence="5" id="KW-0067">ATP-binding</keyword>